<sequence length="435" mass="49505">MIPFPKRLGNVLAVGSCLCVLFYLLWFYGLPLSSTFIAPPESQPPLADKRPPGPIYKNLSSIKTRPPISDNFPLAESLTSHGDLPEIPSWNRPPTPHVPEKTPLFIGFTRNWPLLQQCVLSYITAGWPPEDIYVVDNTGTMKSNAAPGKLTLQNPFYLNVQRLTDVFGVNVIYTPTLFAFAQLQNFYIFTAMEKGWDYFWWSHMDILAHTEEKHEETPFKSLYMRAVDTLREATSPDYLRDPNTGEKPDWAIQFFAYDWLALNNVNAFLKMGAWDTFITYYKTDCDMIERFGMAGIKMPVADAGRIADVGGSIDLNLLFRRKIDPKNPPKSMAELAKLPEDERGGAGFEQLIKAIKVQTDVKLHGEEERNSWQYKQQGGAGEPFYRDPQGFETALQMAIECGVKTYDEKWGHRECGLREAGLKLTDAWKVEHDWV</sequence>
<dbReference type="STRING" id="5539.A0A3E2HCH0"/>
<accession>A0A3E2HCH0</accession>
<keyword evidence="1" id="KW-0472">Membrane</keyword>
<keyword evidence="3" id="KW-1185">Reference proteome</keyword>
<name>A0A3E2HCH0_SCYLI</name>
<evidence type="ECO:0000256" key="1">
    <source>
        <dbReference type="SAM" id="Phobius"/>
    </source>
</evidence>
<dbReference type="OMA" id="TDAWKVE"/>
<organism evidence="2 3">
    <name type="scientific">Scytalidium lignicola</name>
    <name type="common">Hyphomycete</name>
    <dbReference type="NCBI Taxonomy" id="5539"/>
    <lineage>
        <taxon>Eukaryota</taxon>
        <taxon>Fungi</taxon>
        <taxon>Dikarya</taxon>
        <taxon>Ascomycota</taxon>
        <taxon>Pezizomycotina</taxon>
        <taxon>Leotiomycetes</taxon>
        <taxon>Leotiomycetes incertae sedis</taxon>
        <taxon>Scytalidium</taxon>
    </lineage>
</organism>
<proteinExistence type="predicted"/>
<dbReference type="Proteomes" id="UP000258309">
    <property type="component" value="Unassembled WGS sequence"/>
</dbReference>
<feature type="non-terminal residue" evidence="2">
    <location>
        <position position="1"/>
    </location>
</feature>
<feature type="non-terminal residue" evidence="2">
    <location>
        <position position="435"/>
    </location>
</feature>
<feature type="transmembrane region" description="Helical" evidence="1">
    <location>
        <begin position="12"/>
        <end position="30"/>
    </location>
</feature>
<gene>
    <name evidence="2" type="ORF">B7463_g5259</name>
</gene>
<dbReference type="OrthoDB" id="3527108at2759"/>
<evidence type="ECO:0000313" key="3">
    <source>
        <dbReference type="Proteomes" id="UP000258309"/>
    </source>
</evidence>
<reference evidence="2 3" key="1">
    <citation type="submission" date="2018-05" db="EMBL/GenBank/DDBJ databases">
        <title>Draft genome sequence of Scytalidium lignicola DSM 105466, a ubiquitous saprotrophic fungus.</title>
        <authorList>
            <person name="Buettner E."/>
            <person name="Gebauer A.M."/>
            <person name="Hofrichter M."/>
            <person name="Liers C."/>
            <person name="Kellner H."/>
        </authorList>
    </citation>
    <scope>NUCLEOTIDE SEQUENCE [LARGE SCALE GENOMIC DNA]</scope>
    <source>
        <strain evidence="2 3">DSM 105466</strain>
    </source>
</reference>
<keyword evidence="1" id="KW-1133">Transmembrane helix</keyword>
<comment type="caution">
    <text evidence="2">The sequence shown here is derived from an EMBL/GenBank/DDBJ whole genome shotgun (WGS) entry which is preliminary data.</text>
</comment>
<dbReference type="EMBL" id="NCSJ02000084">
    <property type="protein sequence ID" value="RFU31075.1"/>
    <property type="molecule type" value="Genomic_DNA"/>
</dbReference>
<keyword evidence="1" id="KW-0812">Transmembrane</keyword>
<protein>
    <submittedName>
        <fullName evidence="2">Uncharacterized protein</fullName>
    </submittedName>
</protein>
<dbReference type="AlphaFoldDB" id="A0A3E2HCH0"/>
<evidence type="ECO:0000313" key="2">
    <source>
        <dbReference type="EMBL" id="RFU31075.1"/>
    </source>
</evidence>